<comment type="caution">
    <text evidence="1">The sequence shown here is derived from an EMBL/GenBank/DDBJ whole genome shotgun (WGS) entry which is preliminary data.</text>
</comment>
<organism evidence="1 2">
    <name type="scientific">Bittarella massiliensis</name>
    <name type="common">ex Durand et al. 2017</name>
    <dbReference type="NCBI Taxonomy" id="1720313"/>
    <lineage>
        <taxon>Bacteria</taxon>
        <taxon>Bacillati</taxon>
        <taxon>Bacillota</taxon>
        <taxon>Clostridia</taxon>
        <taxon>Eubacteriales</taxon>
        <taxon>Oscillospiraceae</taxon>
        <taxon>Bittarella (ex Durand et al. 2017)</taxon>
    </lineage>
</organism>
<evidence type="ECO:0000313" key="2">
    <source>
        <dbReference type="Proteomes" id="UP001205063"/>
    </source>
</evidence>
<accession>A0AAW5KL31</accession>
<reference evidence="1" key="1">
    <citation type="submission" date="2022-06" db="EMBL/GenBank/DDBJ databases">
        <title>Isolation of gut microbiota from human fecal samples.</title>
        <authorList>
            <person name="Pamer E.G."/>
            <person name="Barat B."/>
            <person name="Waligurski E."/>
            <person name="Medina S."/>
            <person name="Paddock L."/>
            <person name="Mostad J."/>
        </authorList>
    </citation>
    <scope>NUCLEOTIDE SEQUENCE</scope>
    <source>
        <strain evidence="1">DFI.7.96</strain>
    </source>
</reference>
<dbReference type="EMBL" id="JANGAB010000103">
    <property type="protein sequence ID" value="MCQ4950659.1"/>
    <property type="molecule type" value="Genomic_DNA"/>
</dbReference>
<gene>
    <name evidence="1" type="ORF">NE646_13530</name>
</gene>
<proteinExistence type="predicted"/>
<feature type="non-terminal residue" evidence="1">
    <location>
        <position position="1"/>
    </location>
</feature>
<dbReference type="Proteomes" id="UP001205063">
    <property type="component" value="Unassembled WGS sequence"/>
</dbReference>
<protein>
    <submittedName>
        <fullName evidence="1">Uncharacterized protein</fullName>
    </submittedName>
</protein>
<name>A0AAW5KL31_9FIRM</name>
<sequence>GKAVRLGETEIYMPLMNEDESQSRMNAEEAFRLSEEEREQLCQKIGLPAEQLRSPKMIVGGGNLPVSSFLQLSDHT</sequence>
<dbReference type="RefSeq" id="WP_256136820.1">
    <property type="nucleotide sequence ID" value="NZ_JANGAB010000103.1"/>
</dbReference>
<dbReference type="AlphaFoldDB" id="A0AAW5KL31"/>
<evidence type="ECO:0000313" key="1">
    <source>
        <dbReference type="EMBL" id="MCQ4950659.1"/>
    </source>
</evidence>